<dbReference type="EMBL" id="BMJB01000001">
    <property type="protein sequence ID" value="GGA59060.1"/>
    <property type="molecule type" value="Genomic_DNA"/>
</dbReference>
<reference evidence="1" key="2">
    <citation type="submission" date="2020-09" db="EMBL/GenBank/DDBJ databases">
        <authorList>
            <person name="Sun Q."/>
            <person name="Zhou Y."/>
        </authorList>
    </citation>
    <scope>NUCLEOTIDE SEQUENCE</scope>
    <source>
        <strain evidence="1">CGMCC 1.15447</strain>
    </source>
</reference>
<accession>A0A916W1G9</accession>
<keyword evidence="2" id="KW-1185">Reference proteome</keyword>
<organism evidence="1 2">
    <name type="scientific">Edaphobacter acidisoli</name>
    <dbReference type="NCBI Taxonomy" id="2040573"/>
    <lineage>
        <taxon>Bacteria</taxon>
        <taxon>Pseudomonadati</taxon>
        <taxon>Acidobacteriota</taxon>
        <taxon>Terriglobia</taxon>
        <taxon>Terriglobales</taxon>
        <taxon>Acidobacteriaceae</taxon>
        <taxon>Edaphobacter</taxon>
    </lineage>
</organism>
<evidence type="ECO:0000313" key="1">
    <source>
        <dbReference type="EMBL" id="GGA59060.1"/>
    </source>
</evidence>
<comment type="caution">
    <text evidence="1">The sequence shown here is derived from an EMBL/GenBank/DDBJ whole genome shotgun (WGS) entry which is preliminary data.</text>
</comment>
<proteinExistence type="predicted"/>
<dbReference type="RefSeq" id="WP_263364959.1">
    <property type="nucleotide sequence ID" value="NZ_JAGSYK010000002.1"/>
</dbReference>
<dbReference type="Proteomes" id="UP000648801">
    <property type="component" value="Unassembled WGS sequence"/>
</dbReference>
<reference evidence="1" key="1">
    <citation type="journal article" date="2014" name="Int. J. Syst. Evol. Microbiol.">
        <title>Complete genome sequence of Corynebacterium casei LMG S-19264T (=DSM 44701T), isolated from a smear-ripened cheese.</title>
        <authorList>
            <consortium name="US DOE Joint Genome Institute (JGI-PGF)"/>
            <person name="Walter F."/>
            <person name="Albersmeier A."/>
            <person name="Kalinowski J."/>
            <person name="Ruckert C."/>
        </authorList>
    </citation>
    <scope>NUCLEOTIDE SEQUENCE</scope>
    <source>
        <strain evidence="1">CGMCC 1.15447</strain>
    </source>
</reference>
<dbReference type="AlphaFoldDB" id="A0A916W1G9"/>
<protein>
    <submittedName>
        <fullName evidence="1">Uncharacterized protein</fullName>
    </submittedName>
</protein>
<sequence>MAKDFAKLAEKIAEAARRGVEIERLWQRKLEDEKKEKQVAKAS</sequence>
<evidence type="ECO:0000313" key="2">
    <source>
        <dbReference type="Proteomes" id="UP000648801"/>
    </source>
</evidence>
<name>A0A916W1G9_9BACT</name>
<gene>
    <name evidence="1" type="ORF">GCM10011507_08050</name>
</gene>